<comment type="caution">
    <text evidence="2">The sequence shown here is derived from an EMBL/GenBank/DDBJ whole genome shotgun (WGS) entry which is preliminary data.</text>
</comment>
<feature type="compositionally biased region" description="Basic and acidic residues" evidence="1">
    <location>
        <begin position="25"/>
        <end position="34"/>
    </location>
</feature>
<feature type="compositionally biased region" description="Low complexity" evidence="1">
    <location>
        <begin position="306"/>
        <end position="318"/>
    </location>
</feature>
<protein>
    <submittedName>
        <fullName evidence="2">Uncharacterized protein</fullName>
    </submittedName>
</protein>
<feature type="region of interest" description="Disordered" evidence="1">
    <location>
        <begin position="306"/>
        <end position="329"/>
    </location>
</feature>
<dbReference type="InterPro" id="IPR007789">
    <property type="entry name" value="DUF688"/>
</dbReference>
<feature type="compositionally biased region" description="Polar residues" evidence="1">
    <location>
        <begin position="70"/>
        <end position="81"/>
    </location>
</feature>
<name>A0ABR0U6K6_REHGL</name>
<feature type="region of interest" description="Disordered" evidence="1">
    <location>
        <begin position="1"/>
        <end position="153"/>
    </location>
</feature>
<dbReference type="PANTHER" id="PTHR33671:SF2">
    <property type="entry name" value="N-METHYLTRANSFERASE, PUTATIVE (DUF688)-RELATED"/>
    <property type="match status" value="1"/>
</dbReference>
<keyword evidence="3" id="KW-1185">Reference proteome</keyword>
<proteinExistence type="predicted"/>
<organism evidence="2 3">
    <name type="scientific">Rehmannia glutinosa</name>
    <name type="common">Chinese foxglove</name>
    <dbReference type="NCBI Taxonomy" id="99300"/>
    <lineage>
        <taxon>Eukaryota</taxon>
        <taxon>Viridiplantae</taxon>
        <taxon>Streptophyta</taxon>
        <taxon>Embryophyta</taxon>
        <taxon>Tracheophyta</taxon>
        <taxon>Spermatophyta</taxon>
        <taxon>Magnoliopsida</taxon>
        <taxon>eudicotyledons</taxon>
        <taxon>Gunneridae</taxon>
        <taxon>Pentapetalae</taxon>
        <taxon>asterids</taxon>
        <taxon>lamiids</taxon>
        <taxon>Lamiales</taxon>
        <taxon>Orobanchaceae</taxon>
        <taxon>Rehmannieae</taxon>
        <taxon>Rehmannia</taxon>
    </lineage>
</organism>
<dbReference type="Proteomes" id="UP001318860">
    <property type="component" value="Unassembled WGS sequence"/>
</dbReference>
<gene>
    <name evidence="2" type="ORF">DH2020_048448</name>
</gene>
<evidence type="ECO:0000313" key="3">
    <source>
        <dbReference type="Proteomes" id="UP001318860"/>
    </source>
</evidence>
<evidence type="ECO:0000313" key="2">
    <source>
        <dbReference type="EMBL" id="KAK6117821.1"/>
    </source>
</evidence>
<accession>A0ABR0U6K6</accession>
<dbReference type="EMBL" id="JABTTQ020003409">
    <property type="protein sequence ID" value="KAK6117821.1"/>
    <property type="molecule type" value="Genomic_DNA"/>
</dbReference>
<dbReference type="PANTHER" id="PTHR33671">
    <property type="entry name" value="N-METHYLTRANSFERASE, PUTATIVE (DUF688)-RELATED"/>
    <property type="match status" value="1"/>
</dbReference>
<dbReference type="Pfam" id="PF05097">
    <property type="entry name" value="DUF688"/>
    <property type="match status" value="1"/>
</dbReference>
<feature type="compositionally biased region" description="Pro residues" evidence="1">
    <location>
        <begin position="86"/>
        <end position="95"/>
    </location>
</feature>
<evidence type="ECO:0000256" key="1">
    <source>
        <dbReference type="SAM" id="MobiDB-lite"/>
    </source>
</evidence>
<reference evidence="2 3" key="1">
    <citation type="journal article" date="2021" name="Comput. Struct. Biotechnol. J.">
        <title>De novo genome assembly of the potent medicinal plant Rehmannia glutinosa using nanopore technology.</title>
        <authorList>
            <person name="Ma L."/>
            <person name="Dong C."/>
            <person name="Song C."/>
            <person name="Wang X."/>
            <person name="Zheng X."/>
            <person name="Niu Y."/>
            <person name="Chen S."/>
            <person name="Feng W."/>
        </authorList>
    </citation>
    <scope>NUCLEOTIDE SEQUENCE [LARGE SCALE GENOMIC DNA]</scope>
    <source>
        <strain evidence="2">DH-2019</strain>
    </source>
</reference>
<sequence length="646" mass="73000">MDDKKLNFNQPLLSVRRYPPTATSRRSDQAKTDNSRPVIPRLPPHRSELKSGPLRNPGAVPFLWEHTPGQPKQDTKPQTYNIDKPPIAPKLPPGRSPKANREHSQTVHSISTSDNKRQTVDVPRDENIKNIERSKETTEEKESSDSGDSDEAYVDALETLSRTESFFVNCSMSGLSGTDDLDVNPSRSFSKDLQAQEFMMDRFLPAAKAMASETPQYAPKKQPVVQQQQQQIKKIVNQNKPSLRYGPSFAKRYSHYEEEEESDDEYDERENLRGVCGLLPRFGLKSSLGLLNPVPGINVRTRVPMSSASNIRPRSSSAGSYSETEYESRSDRTEIKSVDKIQTAVLDDDKWRNECSHLESYSTLTHGKGIKTFEELLADRSSPTESNSGGLVIEKTLYVDTVKKVKYPSNLGSFSHNTHDDTKGVPSSREEEHEIITKKMDELDYSSLEDFEKLKTSNEEEKLLPNAHIFGDFSILLSSIDKSTNKCGVELPKAFAENIQVTEKEATESFEKELSRAIIPANCHQDYSRHPAPPPLPKSPSDSWLWRTLPSVSTKNSSLRLYLGAATNPQNQCSKAPTSDTKWETIVKTTKVQRRHLHYSEVNGTKCDTRKDIHSLIIHNRPRFFTIPPAVECEEDCSHERDYCKD</sequence>
<feature type="compositionally biased region" description="Basic and acidic residues" evidence="1">
    <location>
        <begin position="114"/>
        <end position="144"/>
    </location>
</feature>